<dbReference type="SUPFAM" id="SSF50104">
    <property type="entry name" value="Translation proteins SH3-like domain"/>
    <property type="match status" value="1"/>
</dbReference>
<comment type="function">
    <text evidence="7 8">Involved in peptide bond synthesis. Stimulates efficient translation and peptide-bond synthesis on native or reconstituted 70S ribosomes in vitro. Probably functions indirectly by altering the affinity of the ribosome for aminoacyl-tRNA, thus increasing their reactivity as acceptors for peptidyl transferase.</text>
</comment>
<evidence type="ECO:0000313" key="13">
    <source>
        <dbReference type="EMBL" id="AEG61306.1"/>
    </source>
</evidence>
<comment type="subcellular location">
    <subcellularLocation>
        <location evidence="1 8">Cytoplasm</location>
    </subcellularLocation>
</comment>
<dbReference type="Proteomes" id="UP000009234">
    <property type="component" value="Chromosome"/>
</dbReference>
<gene>
    <name evidence="8" type="primary">efp</name>
    <name evidence="13" type="ordered locus">Desru_3095</name>
</gene>
<comment type="similarity">
    <text evidence="3 8 10">Belongs to the elongation factor P family.</text>
</comment>
<keyword evidence="14" id="KW-1185">Reference proteome</keyword>
<dbReference type="PIRSF" id="PIRSF005901">
    <property type="entry name" value="EF-P"/>
    <property type="match status" value="1"/>
</dbReference>
<dbReference type="FunFam" id="2.40.50.140:FF:000004">
    <property type="entry name" value="Elongation factor P"/>
    <property type="match status" value="1"/>
</dbReference>
<dbReference type="InterPro" id="IPR015365">
    <property type="entry name" value="Elong-fact-P_C"/>
</dbReference>
<reference evidence="13 14" key="2">
    <citation type="journal article" date="2012" name="Stand. Genomic Sci.">
        <title>Complete genome sequence of the sulfate-reducing firmicute Desulfotomaculum ruminis type strain (DL(T)).</title>
        <authorList>
            <person name="Spring S."/>
            <person name="Visser M."/>
            <person name="Lu M."/>
            <person name="Copeland A."/>
            <person name="Lapidus A."/>
            <person name="Lucas S."/>
            <person name="Cheng J.F."/>
            <person name="Han C."/>
            <person name="Tapia R."/>
            <person name="Goodwin L.A."/>
            <person name="Pitluck S."/>
            <person name="Ivanova N."/>
            <person name="Land M."/>
            <person name="Hauser L."/>
            <person name="Larimer F."/>
            <person name="Rohde M."/>
            <person name="Goker M."/>
            <person name="Detter J.C."/>
            <person name="Kyrpides N.C."/>
            <person name="Woyke T."/>
            <person name="Schaap P.J."/>
            <person name="Plugge C.M."/>
            <person name="Muyzer G."/>
            <person name="Kuever J."/>
            <person name="Pereira I.A."/>
            <person name="Parshina S.N."/>
            <person name="Bernier-Latmani R."/>
            <person name="Stams A.J."/>
            <person name="Klenk H.P."/>
        </authorList>
    </citation>
    <scope>NUCLEOTIDE SEQUENCE [LARGE SCALE GENOMIC DNA]</scope>
    <source>
        <strain evidence="14">ATCC 23193 / DSM 2154 / NCIB 8452 / DL</strain>
    </source>
</reference>
<accession>F6DUC1</accession>
<dbReference type="NCBIfam" id="NF001810">
    <property type="entry name" value="PRK00529.1"/>
    <property type="match status" value="1"/>
</dbReference>
<dbReference type="KEGG" id="dru:Desru_3095"/>
<dbReference type="NCBIfam" id="TIGR00038">
    <property type="entry name" value="efp"/>
    <property type="match status" value="1"/>
</dbReference>
<dbReference type="SMART" id="SM00841">
    <property type="entry name" value="Elong-fact-P_C"/>
    <property type="match status" value="1"/>
</dbReference>
<evidence type="ECO:0000256" key="4">
    <source>
        <dbReference type="ARBA" id="ARBA00022490"/>
    </source>
</evidence>
<dbReference type="FunFam" id="2.40.50.140:FF:000009">
    <property type="entry name" value="Elongation factor P"/>
    <property type="match status" value="1"/>
</dbReference>
<dbReference type="RefSeq" id="WP_013843058.1">
    <property type="nucleotide sequence ID" value="NC_015589.1"/>
</dbReference>
<dbReference type="PROSITE" id="PS01275">
    <property type="entry name" value="EFP"/>
    <property type="match status" value="1"/>
</dbReference>
<dbReference type="CDD" id="cd04470">
    <property type="entry name" value="S1_EF-P_repeat_1"/>
    <property type="match status" value="1"/>
</dbReference>
<dbReference type="CDD" id="cd05794">
    <property type="entry name" value="S1_EF-P_repeat_2"/>
    <property type="match status" value="1"/>
</dbReference>
<dbReference type="AlphaFoldDB" id="F6DUC1"/>
<dbReference type="HAMAP" id="MF_00141">
    <property type="entry name" value="EF_P"/>
    <property type="match status" value="1"/>
</dbReference>
<dbReference type="PANTHER" id="PTHR30053:SF12">
    <property type="entry name" value="ELONGATION FACTOR P (EF-P) FAMILY PROTEIN"/>
    <property type="match status" value="1"/>
</dbReference>
<keyword evidence="6 8" id="KW-0648">Protein biosynthesis</keyword>
<dbReference type="PANTHER" id="PTHR30053">
    <property type="entry name" value="ELONGATION FACTOR P"/>
    <property type="match status" value="1"/>
</dbReference>
<name>F6DUC1_DESRL</name>
<dbReference type="UniPathway" id="UPA00345"/>
<dbReference type="InterPro" id="IPR020599">
    <property type="entry name" value="Transl_elong_fac_P/YeiP"/>
</dbReference>
<evidence type="ECO:0000256" key="7">
    <source>
        <dbReference type="ARBA" id="ARBA00025469"/>
    </source>
</evidence>
<dbReference type="InterPro" id="IPR012340">
    <property type="entry name" value="NA-bd_OB-fold"/>
</dbReference>
<dbReference type="Pfam" id="PF08207">
    <property type="entry name" value="EFP_N"/>
    <property type="match status" value="1"/>
</dbReference>
<dbReference type="InterPro" id="IPR014722">
    <property type="entry name" value="Rib_uL2_dom2"/>
</dbReference>
<feature type="domain" description="Translation elongation factor P/YeiP central" evidence="12">
    <location>
        <begin position="67"/>
        <end position="121"/>
    </location>
</feature>
<dbReference type="GO" id="GO:0043043">
    <property type="term" value="P:peptide biosynthetic process"/>
    <property type="evidence" value="ECO:0007669"/>
    <property type="project" value="InterPro"/>
</dbReference>
<dbReference type="STRING" id="696281.Desru_3095"/>
<evidence type="ECO:0000256" key="8">
    <source>
        <dbReference type="HAMAP-Rule" id="MF_00141"/>
    </source>
</evidence>
<feature type="domain" description="Elongation factor P C-terminal" evidence="11">
    <location>
        <begin position="129"/>
        <end position="184"/>
    </location>
</feature>
<dbReference type="InterPro" id="IPR011768">
    <property type="entry name" value="Transl_elongation_fac_P"/>
</dbReference>
<dbReference type="Pfam" id="PF01132">
    <property type="entry name" value="EFP"/>
    <property type="match status" value="1"/>
</dbReference>
<dbReference type="Gene3D" id="2.30.30.30">
    <property type="match status" value="1"/>
</dbReference>
<evidence type="ECO:0000256" key="2">
    <source>
        <dbReference type="ARBA" id="ARBA00004815"/>
    </source>
</evidence>
<dbReference type="HOGENOM" id="CLU_074944_0_1_9"/>
<evidence type="ECO:0000313" key="14">
    <source>
        <dbReference type="Proteomes" id="UP000009234"/>
    </source>
</evidence>
<dbReference type="SUPFAM" id="SSF50249">
    <property type="entry name" value="Nucleic acid-binding proteins"/>
    <property type="match status" value="2"/>
</dbReference>
<dbReference type="InterPro" id="IPR013185">
    <property type="entry name" value="Transl_elong_KOW-like"/>
</dbReference>
<dbReference type="SMART" id="SM01185">
    <property type="entry name" value="EFP"/>
    <property type="match status" value="1"/>
</dbReference>
<protein>
    <recommendedName>
        <fullName evidence="8 9">Elongation factor P</fullName>
        <shortName evidence="8">EF-P</shortName>
    </recommendedName>
</protein>
<evidence type="ECO:0000259" key="11">
    <source>
        <dbReference type="SMART" id="SM00841"/>
    </source>
</evidence>
<dbReference type="GO" id="GO:0005829">
    <property type="term" value="C:cytosol"/>
    <property type="evidence" value="ECO:0007669"/>
    <property type="project" value="UniProtKB-ARBA"/>
</dbReference>
<evidence type="ECO:0000259" key="12">
    <source>
        <dbReference type="SMART" id="SM01185"/>
    </source>
</evidence>
<evidence type="ECO:0000256" key="1">
    <source>
        <dbReference type="ARBA" id="ARBA00004496"/>
    </source>
</evidence>
<evidence type="ECO:0000256" key="5">
    <source>
        <dbReference type="ARBA" id="ARBA00022768"/>
    </source>
</evidence>
<evidence type="ECO:0000256" key="9">
    <source>
        <dbReference type="NCBIfam" id="TIGR00038"/>
    </source>
</evidence>
<dbReference type="Pfam" id="PF09285">
    <property type="entry name" value="Elong-fact-P_C"/>
    <property type="match status" value="1"/>
</dbReference>
<sequence>MISTSDFKTGLTVEIDNNVYQIIDFQHVKPGKGAAFVRTKMRNMQNGAVIERTFNPNEKLNPARVERQEVQYLYSDGENYNVMNVETYDQFAVSKEELGDAIKWLKENMNLTILSFKGTIIGVDLPNVVELEVTETAPGIKGDTASGGGKPATLETGAVVNVPFFINVGDKLQIDTRTSNYVKRV</sequence>
<dbReference type="EMBL" id="CP002780">
    <property type="protein sequence ID" value="AEG61306.1"/>
    <property type="molecule type" value="Genomic_DNA"/>
</dbReference>
<evidence type="ECO:0000256" key="10">
    <source>
        <dbReference type="RuleBase" id="RU004389"/>
    </source>
</evidence>
<comment type="pathway">
    <text evidence="2 8">Protein biosynthesis; polypeptide chain elongation.</text>
</comment>
<dbReference type="InterPro" id="IPR013852">
    <property type="entry name" value="Transl_elong_P/YeiP_CS"/>
</dbReference>
<organism evidence="13 14">
    <name type="scientific">Desulforamulus ruminis (strain ATCC 23193 / DSM 2154 / NCIMB 8452 / DL)</name>
    <name type="common">Desulfotomaculum ruminis</name>
    <dbReference type="NCBI Taxonomy" id="696281"/>
    <lineage>
        <taxon>Bacteria</taxon>
        <taxon>Bacillati</taxon>
        <taxon>Bacillota</taxon>
        <taxon>Clostridia</taxon>
        <taxon>Eubacteriales</taxon>
        <taxon>Peptococcaceae</taxon>
        <taxon>Desulforamulus</taxon>
    </lineage>
</organism>
<dbReference type="Gene3D" id="2.40.50.140">
    <property type="entry name" value="Nucleic acid-binding proteins"/>
    <property type="match status" value="2"/>
</dbReference>
<dbReference type="eggNOG" id="COG0231">
    <property type="taxonomic scope" value="Bacteria"/>
</dbReference>
<dbReference type="InterPro" id="IPR008991">
    <property type="entry name" value="Translation_prot_SH3-like_sf"/>
</dbReference>
<dbReference type="FunFam" id="2.30.30.30:FF:000003">
    <property type="entry name" value="Elongation factor P"/>
    <property type="match status" value="1"/>
</dbReference>
<reference evidence="14" key="1">
    <citation type="submission" date="2011-05" db="EMBL/GenBank/DDBJ databases">
        <title>Complete sequence of Desulfotomaculum ruminis DSM 2154.</title>
        <authorList>
            <person name="Lucas S."/>
            <person name="Copeland A."/>
            <person name="Lapidus A."/>
            <person name="Cheng J.-F."/>
            <person name="Goodwin L."/>
            <person name="Pitluck S."/>
            <person name="Lu M."/>
            <person name="Detter J.C."/>
            <person name="Han C."/>
            <person name="Tapia R."/>
            <person name="Land M."/>
            <person name="Hauser L."/>
            <person name="Kyrpides N."/>
            <person name="Ivanova N."/>
            <person name="Mikhailova N."/>
            <person name="Pagani I."/>
            <person name="Stams A.J.M."/>
            <person name="Plugge C.M."/>
            <person name="Muyzer G."/>
            <person name="Kuever J."/>
            <person name="Parshina S.N."/>
            <person name="Ivanova A.E."/>
            <person name="Nazina T.N."/>
            <person name="Brambilla E."/>
            <person name="Spring S."/>
            <person name="Klenk H.-P."/>
            <person name="Woyke T."/>
        </authorList>
    </citation>
    <scope>NUCLEOTIDE SEQUENCE [LARGE SCALE GENOMIC DNA]</scope>
    <source>
        <strain evidence="14">ATCC 23193 / DSM 2154 / NCIB 8452 / DL</strain>
    </source>
</reference>
<evidence type="ECO:0000256" key="3">
    <source>
        <dbReference type="ARBA" id="ARBA00009479"/>
    </source>
</evidence>
<dbReference type="GO" id="GO:0003746">
    <property type="term" value="F:translation elongation factor activity"/>
    <property type="evidence" value="ECO:0007669"/>
    <property type="project" value="UniProtKB-UniRule"/>
</dbReference>
<proteinExistence type="inferred from homology"/>
<keyword evidence="5 8" id="KW-0251">Elongation factor</keyword>
<dbReference type="OrthoDB" id="9801844at2"/>
<dbReference type="InterPro" id="IPR001059">
    <property type="entry name" value="Transl_elong_P/YeiP_cen"/>
</dbReference>
<evidence type="ECO:0000256" key="6">
    <source>
        <dbReference type="ARBA" id="ARBA00022917"/>
    </source>
</evidence>
<keyword evidence="4 8" id="KW-0963">Cytoplasm</keyword>